<dbReference type="GO" id="GO:0008506">
    <property type="term" value="F:sucrose:proton symporter activity"/>
    <property type="evidence" value="ECO:0007669"/>
    <property type="project" value="TreeGrafter"/>
</dbReference>
<feature type="transmembrane region" description="Helical" evidence="6">
    <location>
        <begin position="122"/>
        <end position="140"/>
    </location>
</feature>
<evidence type="ECO:0000313" key="8">
    <source>
        <dbReference type="Proteomes" id="UP000799770"/>
    </source>
</evidence>
<dbReference type="AlphaFoldDB" id="A0A6A5YYP2"/>
<keyword evidence="5 6" id="KW-0472">Membrane</keyword>
<feature type="transmembrane region" description="Helical" evidence="6">
    <location>
        <begin position="443"/>
        <end position="461"/>
    </location>
</feature>
<gene>
    <name evidence="7" type="ORF">BDV96DRAFT_649080</name>
</gene>
<dbReference type="Pfam" id="PF13347">
    <property type="entry name" value="MFS_2"/>
    <property type="match status" value="1"/>
</dbReference>
<accession>A0A6A5YYP2</accession>
<name>A0A6A5YYP2_9PLEO</name>
<keyword evidence="4 6" id="KW-1133">Transmembrane helix</keyword>
<feature type="transmembrane region" description="Helical" evidence="6">
    <location>
        <begin position="265"/>
        <end position="287"/>
    </location>
</feature>
<evidence type="ECO:0000256" key="1">
    <source>
        <dbReference type="ARBA" id="ARBA00004141"/>
    </source>
</evidence>
<sequence length="476" mass="52387">MPLRVFAEGKKAHTLAFQVQTLTLCRLQVVWSVVLSNGTAYLLTLGMPSHVTAITWMAGPLCGTFVQPYMGTLSDKFGSRYGRRRPFIMLGAIGTVLSIFFLACVEQLVSSLNIFLDDNAERLATCTAAFFLIWSLSFWIQPLQVGVRALIVDLFPKDQQPQASACASYWVGCGNLIGAASGFVSLPDTLGLVRWTQFQCLCLIATVALTSTVIVGCLACQETPAQAEVTRGRHVSAGLFQVLKRVRTTSYHLNDVMRHVMLIQFFSWMAWFPFLYYGSSYIANLFAHQEMLSNGNSAYHAVQQTATRFGTLSFFSLSCSMLLTSIILHACLAQTQRRIASIWIASQILYAMALLSTYFIATWRASLIITFYVGISFSVTQFAPFAILGQECVSMKDLDGEALKTGTVMGLHNVAISLAQLISAGVCFPIFLVFKSWGLDGSLAFVIRLGAVPALAAAWQLRKLQRTLEKQRATAI</sequence>
<keyword evidence="2" id="KW-0813">Transport</keyword>
<dbReference type="GO" id="GO:0005886">
    <property type="term" value="C:plasma membrane"/>
    <property type="evidence" value="ECO:0007669"/>
    <property type="project" value="TreeGrafter"/>
</dbReference>
<evidence type="ECO:0000256" key="3">
    <source>
        <dbReference type="ARBA" id="ARBA00022692"/>
    </source>
</evidence>
<evidence type="ECO:0000313" key="7">
    <source>
        <dbReference type="EMBL" id="KAF2112275.1"/>
    </source>
</evidence>
<dbReference type="PANTHER" id="PTHR19432:SF35">
    <property type="entry name" value="SOLUTE CARRIER FAMILY 45 MEMBER 3 ISOFORM X1"/>
    <property type="match status" value="1"/>
</dbReference>
<dbReference type="PANTHER" id="PTHR19432">
    <property type="entry name" value="SUGAR TRANSPORTER"/>
    <property type="match status" value="1"/>
</dbReference>
<feature type="transmembrane region" description="Helical" evidence="6">
    <location>
        <begin position="367"/>
        <end position="389"/>
    </location>
</feature>
<feature type="transmembrane region" description="Helical" evidence="6">
    <location>
        <begin position="410"/>
        <end position="431"/>
    </location>
</feature>
<reference evidence="7" key="1">
    <citation type="journal article" date="2020" name="Stud. Mycol.">
        <title>101 Dothideomycetes genomes: a test case for predicting lifestyles and emergence of pathogens.</title>
        <authorList>
            <person name="Haridas S."/>
            <person name="Albert R."/>
            <person name="Binder M."/>
            <person name="Bloem J."/>
            <person name="Labutti K."/>
            <person name="Salamov A."/>
            <person name="Andreopoulos B."/>
            <person name="Baker S."/>
            <person name="Barry K."/>
            <person name="Bills G."/>
            <person name="Bluhm B."/>
            <person name="Cannon C."/>
            <person name="Castanera R."/>
            <person name="Culley D."/>
            <person name="Daum C."/>
            <person name="Ezra D."/>
            <person name="Gonzalez J."/>
            <person name="Henrissat B."/>
            <person name="Kuo A."/>
            <person name="Liang C."/>
            <person name="Lipzen A."/>
            <person name="Lutzoni F."/>
            <person name="Magnuson J."/>
            <person name="Mondo S."/>
            <person name="Nolan M."/>
            <person name="Ohm R."/>
            <person name="Pangilinan J."/>
            <person name="Park H.-J."/>
            <person name="Ramirez L."/>
            <person name="Alfaro M."/>
            <person name="Sun H."/>
            <person name="Tritt A."/>
            <person name="Yoshinaga Y."/>
            <person name="Zwiers L.-H."/>
            <person name="Turgeon B."/>
            <person name="Goodwin S."/>
            <person name="Spatafora J."/>
            <person name="Crous P."/>
            <person name="Grigoriev I."/>
        </authorList>
    </citation>
    <scope>NUCLEOTIDE SEQUENCE</scope>
    <source>
        <strain evidence="7">CBS 627.86</strain>
    </source>
</reference>
<dbReference type="SUPFAM" id="SSF103473">
    <property type="entry name" value="MFS general substrate transporter"/>
    <property type="match status" value="2"/>
</dbReference>
<dbReference type="OrthoDB" id="28755at2759"/>
<feature type="transmembrane region" description="Helical" evidence="6">
    <location>
        <begin position="307"/>
        <end position="328"/>
    </location>
</feature>
<evidence type="ECO:0000256" key="5">
    <source>
        <dbReference type="ARBA" id="ARBA00023136"/>
    </source>
</evidence>
<evidence type="ECO:0000256" key="2">
    <source>
        <dbReference type="ARBA" id="ARBA00022448"/>
    </source>
</evidence>
<organism evidence="7 8">
    <name type="scientific">Lophiotrema nucula</name>
    <dbReference type="NCBI Taxonomy" id="690887"/>
    <lineage>
        <taxon>Eukaryota</taxon>
        <taxon>Fungi</taxon>
        <taxon>Dikarya</taxon>
        <taxon>Ascomycota</taxon>
        <taxon>Pezizomycotina</taxon>
        <taxon>Dothideomycetes</taxon>
        <taxon>Pleosporomycetidae</taxon>
        <taxon>Pleosporales</taxon>
        <taxon>Lophiotremataceae</taxon>
        <taxon>Lophiotrema</taxon>
    </lineage>
</organism>
<dbReference type="InterPro" id="IPR036259">
    <property type="entry name" value="MFS_trans_sf"/>
</dbReference>
<comment type="subcellular location">
    <subcellularLocation>
        <location evidence="1">Membrane</location>
        <topology evidence="1">Multi-pass membrane protein</topology>
    </subcellularLocation>
</comment>
<dbReference type="Gene3D" id="1.20.1250.20">
    <property type="entry name" value="MFS general substrate transporter like domains"/>
    <property type="match status" value="1"/>
</dbReference>
<feature type="transmembrane region" description="Helical" evidence="6">
    <location>
        <begin position="340"/>
        <end position="361"/>
    </location>
</feature>
<dbReference type="Proteomes" id="UP000799770">
    <property type="component" value="Unassembled WGS sequence"/>
</dbReference>
<keyword evidence="3 6" id="KW-0812">Transmembrane</keyword>
<evidence type="ECO:0000256" key="4">
    <source>
        <dbReference type="ARBA" id="ARBA00022989"/>
    </source>
</evidence>
<feature type="transmembrane region" description="Helical" evidence="6">
    <location>
        <begin position="40"/>
        <end position="66"/>
    </location>
</feature>
<evidence type="ECO:0000256" key="6">
    <source>
        <dbReference type="SAM" id="Phobius"/>
    </source>
</evidence>
<proteinExistence type="predicted"/>
<dbReference type="EMBL" id="ML977331">
    <property type="protein sequence ID" value="KAF2112275.1"/>
    <property type="molecule type" value="Genomic_DNA"/>
</dbReference>
<evidence type="ECO:0008006" key="9">
    <source>
        <dbReference type="Google" id="ProtNLM"/>
    </source>
</evidence>
<keyword evidence="8" id="KW-1185">Reference proteome</keyword>
<protein>
    <recommendedName>
        <fullName evidence="9">Major facilitator superfamily domain-containing protein</fullName>
    </recommendedName>
</protein>
<feature type="transmembrane region" description="Helical" evidence="6">
    <location>
        <begin position="87"/>
        <end position="110"/>
    </location>
</feature>